<organism evidence="2 3">
    <name type="scientific">Portunus trituberculatus</name>
    <name type="common">Swimming crab</name>
    <name type="synonym">Neptunus trituberculatus</name>
    <dbReference type="NCBI Taxonomy" id="210409"/>
    <lineage>
        <taxon>Eukaryota</taxon>
        <taxon>Metazoa</taxon>
        <taxon>Ecdysozoa</taxon>
        <taxon>Arthropoda</taxon>
        <taxon>Crustacea</taxon>
        <taxon>Multicrustacea</taxon>
        <taxon>Malacostraca</taxon>
        <taxon>Eumalacostraca</taxon>
        <taxon>Eucarida</taxon>
        <taxon>Decapoda</taxon>
        <taxon>Pleocyemata</taxon>
        <taxon>Brachyura</taxon>
        <taxon>Eubrachyura</taxon>
        <taxon>Portunoidea</taxon>
        <taxon>Portunidae</taxon>
        <taxon>Portuninae</taxon>
        <taxon>Portunus</taxon>
    </lineage>
</organism>
<dbReference type="AlphaFoldDB" id="A0A5B7DZT9"/>
<keyword evidence="3" id="KW-1185">Reference proteome</keyword>
<sequence>MRRKSRPTAGVEVPGVAWGGSSLQQRHTTLRSRAASPRLARHHSRRPLPLASPARLGRPRLALPSLTINKLCAASLDKIPLSCGSFLSDSGLVVFGLRSFLFPWQISSDVR</sequence>
<evidence type="ECO:0000256" key="1">
    <source>
        <dbReference type="SAM" id="MobiDB-lite"/>
    </source>
</evidence>
<dbReference type="Proteomes" id="UP000324222">
    <property type="component" value="Unassembled WGS sequence"/>
</dbReference>
<proteinExistence type="predicted"/>
<dbReference type="EMBL" id="VSRR010001721">
    <property type="protein sequence ID" value="MPC27292.1"/>
    <property type="molecule type" value="Genomic_DNA"/>
</dbReference>
<accession>A0A5B7DZT9</accession>
<feature type="region of interest" description="Disordered" evidence="1">
    <location>
        <begin position="1"/>
        <end position="53"/>
    </location>
</feature>
<evidence type="ECO:0000313" key="3">
    <source>
        <dbReference type="Proteomes" id="UP000324222"/>
    </source>
</evidence>
<comment type="caution">
    <text evidence="2">The sequence shown here is derived from an EMBL/GenBank/DDBJ whole genome shotgun (WGS) entry which is preliminary data.</text>
</comment>
<reference evidence="2 3" key="1">
    <citation type="submission" date="2019-05" db="EMBL/GenBank/DDBJ databases">
        <title>Another draft genome of Portunus trituberculatus and its Hox gene families provides insights of decapod evolution.</title>
        <authorList>
            <person name="Jeong J.-H."/>
            <person name="Song I."/>
            <person name="Kim S."/>
            <person name="Choi T."/>
            <person name="Kim D."/>
            <person name="Ryu S."/>
            <person name="Kim W."/>
        </authorList>
    </citation>
    <scope>NUCLEOTIDE SEQUENCE [LARGE SCALE GENOMIC DNA]</scope>
    <source>
        <tissue evidence="2">Muscle</tissue>
    </source>
</reference>
<name>A0A5B7DZT9_PORTR</name>
<gene>
    <name evidence="2" type="ORF">E2C01_020460</name>
</gene>
<evidence type="ECO:0000313" key="2">
    <source>
        <dbReference type="EMBL" id="MPC27292.1"/>
    </source>
</evidence>
<protein>
    <submittedName>
        <fullName evidence="2">Uncharacterized protein</fullName>
    </submittedName>
</protein>